<feature type="chain" id="PRO_5019175088" evidence="3">
    <location>
        <begin position="19"/>
        <end position="513"/>
    </location>
</feature>
<dbReference type="SUPFAM" id="SSF53254">
    <property type="entry name" value="Phosphoglycerate mutase-like"/>
    <property type="match status" value="1"/>
</dbReference>
<dbReference type="OrthoDB" id="258392at2759"/>
<evidence type="ECO:0000313" key="4">
    <source>
        <dbReference type="EMBL" id="VEU23266.1"/>
    </source>
</evidence>
<evidence type="ECO:0000256" key="1">
    <source>
        <dbReference type="SAM" id="MobiDB-lite"/>
    </source>
</evidence>
<proteinExistence type="predicted"/>
<feature type="region of interest" description="Disordered" evidence="1">
    <location>
        <begin position="486"/>
        <end position="513"/>
    </location>
</feature>
<keyword evidence="2" id="KW-1133">Transmembrane helix</keyword>
<dbReference type="Proteomes" id="UP000290900">
    <property type="component" value="Unassembled WGS sequence"/>
</dbReference>
<dbReference type="Gene3D" id="3.40.50.1240">
    <property type="entry name" value="Phosphoglycerate mutase-like"/>
    <property type="match status" value="1"/>
</dbReference>
<keyword evidence="2" id="KW-0472">Membrane</keyword>
<dbReference type="STRING" id="13370.A0A448YQV5"/>
<dbReference type="InParanoid" id="A0A448YQV5"/>
<reference evidence="4 5" key="1">
    <citation type="submission" date="2018-12" db="EMBL/GenBank/DDBJ databases">
        <authorList>
            <person name="Tiukova I."/>
            <person name="Dainat J."/>
        </authorList>
    </citation>
    <scope>NUCLEOTIDE SEQUENCE [LARGE SCALE GENOMIC DNA]</scope>
</reference>
<evidence type="ECO:0000256" key="3">
    <source>
        <dbReference type="SAM" id="SignalP"/>
    </source>
</evidence>
<keyword evidence="2" id="KW-0812">Transmembrane</keyword>
<sequence length="513" mass="56332">MFLSTLLLVLPALADVSADNLQDQYKCVGTFIFGRHNDRVAKPAVVLTNLGAQEQVESGTFYRGRYFGLNDTSSSDFVIEGLNDQGVFVYGETYSQCPSDTVIEYSQLSFLQGLYPPTTDTESNKTLSNSMDSGLSNGTEVTAPFNGYQYVFMDVQGETSDDYYHIKGDVNCPSSDAAIQDWEDGDYFKSMNESTLDFYQSLSEILPAKKFPLSTLNFGNAMNIFDFMNVNFIHNEELAKEYNETLLHKVALLADQAQWGISYDKSEPLSNFTIGGRAVLGAVYSYLNTTKVVGSPYINYFTGSFNNMYQIDSLLQLNELSDNFTGMPDYGATYVWDLLQDSAGDYYVMFSFKNGTKDDDVLVTYPTFGTGKTVLTWSEFEDSITKVGISELGDWCNACESQMPQCNQYSSAYKYGLELEDQGIDLASLANGKSHVQTSSLSNAAAGGIGAGVTIGVFLIGGLLVYLLHRRVKKVQGRPLADENANAPIELGENESQVGSSLGTVRGSEGEKV</sequence>
<dbReference type="AlphaFoldDB" id="A0A448YQV5"/>
<feature type="signal peptide" evidence="3">
    <location>
        <begin position="1"/>
        <end position="18"/>
    </location>
</feature>
<protein>
    <submittedName>
        <fullName evidence="4">DEKNAAC104396</fullName>
    </submittedName>
</protein>
<dbReference type="InterPro" id="IPR050645">
    <property type="entry name" value="Histidine_acid_phosphatase"/>
</dbReference>
<accession>A0A448YQV5</accession>
<organism evidence="4 5">
    <name type="scientific">Brettanomyces naardenensis</name>
    <name type="common">Yeast</name>
    <dbReference type="NCBI Taxonomy" id="13370"/>
    <lineage>
        <taxon>Eukaryota</taxon>
        <taxon>Fungi</taxon>
        <taxon>Dikarya</taxon>
        <taxon>Ascomycota</taxon>
        <taxon>Saccharomycotina</taxon>
        <taxon>Pichiomycetes</taxon>
        <taxon>Pichiales</taxon>
        <taxon>Pichiaceae</taxon>
        <taxon>Brettanomyces</taxon>
    </lineage>
</organism>
<keyword evidence="3" id="KW-0732">Signal</keyword>
<feature type="compositionally biased region" description="Polar residues" evidence="1">
    <location>
        <begin position="494"/>
        <end position="503"/>
    </location>
</feature>
<dbReference type="InterPro" id="IPR029033">
    <property type="entry name" value="His_PPase_superfam"/>
</dbReference>
<dbReference type="PANTHER" id="PTHR11567:SF142">
    <property type="entry name" value="PHOSPHOGLYCERATE MUTASE-LIKE PROTEIN"/>
    <property type="match status" value="1"/>
</dbReference>
<name>A0A448YQV5_BRENA</name>
<feature type="transmembrane region" description="Helical" evidence="2">
    <location>
        <begin position="444"/>
        <end position="468"/>
    </location>
</feature>
<keyword evidence="5" id="KW-1185">Reference proteome</keyword>
<gene>
    <name evidence="4" type="ORF">BRENAR_LOCUS3997</name>
</gene>
<evidence type="ECO:0000256" key="2">
    <source>
        <dbReference type="SAM" id="Phobius"/>
    </source>
</evidence>
<evidence type="ECO:0000313" key="5">
    <source>
        <dbReference type="Proteomes" id="UP000290900"/>
    </source>
</evidence>
<dbReference type="EMBL" id="CAACVR010000040">
    <property type="protein sequence ID" value="VEU23266.1"/>
    <property type="molecule type" value="Genomic_DNA"/>
</dbReference>
<dbReference type="GO" id="GO:0016791">
    <property type="term" value="F:phosphatase activity"/>
    <property type="evidence" value="ECO:0007669"/>
    <property type="project" value="TreeGrafter"/>
</dbReference>
<dbReference type="PANTHER" id="PTHR11567">
    <property type="entry name" value="ACID PHOSPHATASE-RELATED"/>
    <property type="match status" value="1"/>
</dbReference>